<proteinExistence type="inferred from homology"/>
<organism evidence="5 6">
    <name type="scientific">Dillenia turbinata</name>
    <dbReference type="NCBI Taxonomy" id="194707"/>
    <lineage>
        <taxon>Eukaryota</taxon>
        <taxon>Viridiplantae</taxon>
        <taxon>Streptophyta</taxon>
        <taxon>Embryophyta</taxon>
        <taxon>Tracheophyta</taxon>
        <taxon>Spermatophyta</taxon>
        <taxon>Magnoliopsida</taxon>
        <taxon>eudicotyledons</taxon>
        <taxon>Gunneridae</taxon>
        <taxon>Pentapetalae</taxon>
        <taxon>Dilleniales</taxon>
        <taxon>Dilleniaceae</taxon>
        <taxon>Dillenia</taxon>
    </lineage>
</organism>
<evidence type="ECO:0000313" key="6">
    <source>
        <dbReference type="Proteomes" id="UP001370490"/>
    </source>
</evidence>
<gene>
    <name evidence="5" type="ORF">RJ641_002954</name>
</gene>
<evidence type="ECO:0000313" key="5">
    <source>
        <dbReference type="EMBL" id="KAK6931161.1"/>
    </source>
</evidence>
<evidence type="ECO:0000256" key="2">
    <source>
        <dbReference type="ARBA" id="ARBA00019992"/>
    </source>
</evidence>
<dbReference type="SUPFAM" id="SSF48452">
    <property type="entry name" value="TPR-like"/>
    <property type="match status" value="1"/>
</dbReference>
<evidence type="ECO:0000256" key="4">
    <source>
        <dbReference type="ARBA" id="ARBA00022803"/>
    </source>
</evidence>
<keyword evidence="6" id="KW-1185">Reference proteome</keyword>
<dbReference type="AlphaFoldDB" id="A0AAN8VJR0"/>
<dbReference type="CDD" id="cd05804">
    <property type="entry name" value="StaR_like"/>
    <property type="match status" value="1"/>
</dbReference>
<keyword evidence="3" id="KW-0677">Repeat</keyword>
<name>A0AAN8VJR0_9MAGN</name>
<protein>
    <recommendedName>
        <fullName evidence="2">Tetratricopeptide repeat protein 38</fullName>
    </recommendedName>
</protein>
<dbReference type="Proteomes" id="UP001370490">
    <property type="component" value="Unassembled WGS sequence"/>
</dbReference>
<dbReference type="PANTHER" id="PTHR16263">
    <property type="entry name" value="TETRATRICOPEPTIDE REPEAT PROTEIN 38"/>
    <property type="match status" value="1"/>
</dbReference>
<keyword evidence="4" id="KW-0802">TPR repeat</keyword>
<evidence type="ECO:0000256" key="3">
    <source>
        <dbReference type="ARBA" id="ARBA00022737"/>
    </source>
</evidence>
<accession>A0AAN8VJR0</accession>
<reference evidence="5 6" key="1">
    <citation type="submission" date="2023-12" db="EMBL/GenBank/DDBJ databases">
        <title>A high-quality genome assembly for Dillenia turbinata (Dilleniales).</title>
        <authorList>
            <person name="Chanderbali A."/>
        </authorList>
    </citation>
    <scope>NUCLEOTIDE SEQUENCE [LARGE SCALE GENOMIC DNA]</scope>
    <source>
        <strain evidence="5">LSX21</strain>
        <tissue evidence="5">Leaf</tissue>
    </source>
</reference>
<dbReference type="PANTHER" id="PTHR16263:SF4">
    <property type="entry name" value="TETRATRICOPEPTIDE REPEAT PROTEIN 38"/>
    <property type="match status" value="1"/>
</dbReference>
<dbReference type="Gene3D" id="1.25.40.10">
    <property type="entry name" value="Tetratricopeptide repeat domain"/>
    <property type="match status" value="1"/>
</dbReference>
<dbReference type="InterPro" id="IPR011990">
    <property type="entry name" value="TPR-like_helical_dom_sf"/>
</dbReference>
<evidence type="ECO:0000256" key="1">
    <source>
        <dbReference type="ARBA" id="ARBA00005857"/>
    </source>
</evidence>
<sequence length="471" mass="53917">MEEDVKVDKWGYQVKTSSDACISAINSYYEQVLSYGRKRSVILEALIHDEACVLANILAAHFHASSNPSRAPFHLQAASSRLDQATVYERAVFNSIKSLISGNRDDDLAFELHFKLLKDFPRDLASLKRAQVLCFYIGRPDLSLDLVQQVLSKNQQENYMYGMLAFPLLELGRMTDAEKAARKAFQINKHDIWAQHNLCHVLHFECCFREAVEFMVECSSTWSLASSFMYTHNWWHVALCYLEGHSPIRKVLEIYDHCIWKELDRDDAIVGEVYLNALGLLLRVSVRGEMSLFEERLKILADRLTDQCTWYLEWHLDLLTLWALATTGRRGKADDLLEGLKSRYSKMVEKKQQRMKGGVLLAEALYEYGNGNYMKAVELLGPVFDANDCKAIGASDEQLDVFNEVWYILLLETGHATEAIEVLERSAKKREGIPFLWRLLERAYSMSGRSEATSAGEKATALETVYGRCWM</sequence>
<dbReference type="InterPro" id="IPR033891">
    <property type="entry name" value="TTC38"/>
</dbReference>
<comment type="similarity">
    <text evidence="1">Belongs to the TTC38 family.</text>
</comment>
<comment type="caution">
    <text evidence="5">The sequence shown here is derived from an EMBL/GenBank/DDBJ whole genome shotgun (WGS) entry which is preliminary data.</text>
</comment>
<dbReference type="EMBL" id="JBAMMX010000011">
    <property type="protein sequence ID" value="KAK6931161.1"/>
    <property type="molecule type" value="Genomic_DNA"/>
</dbReference>